<evidence type="ECO:0000313" key="9">
    <source>
        <dbReference type="Proteomes" id="UP000230935"/>
    </source>
</evidence>
<feature type="domain" description="Formyl transferase N-terminal" evidence="6">
    <location>
        <begin position="5"/>
        <end position="180"/>
    </location>
</feature>
<dbReference type="PANTHER" id="PTHR11138:SF5">
    <property type="entry name" value="METHIONYL-TRNA FORMYLTRANSFERASE, MITOCHONDRIAL"/>
    <property type="match status" value="1"/>
</dbReference>
<dbReference type="CDD" id="cd08646">
    <property type="entry name" value="FMT_core_Met-tRNA-FMT_N"/>
    <property type="match status" value="1"/>
</dbReference>
<organism evidence="8 9">
    <name type="scientific">Candidatus Buchananbacteria bacterium CG10_big_fil_rev_8_21_14_0_10_42_9</name>
    <dbReference type="NCBI Taxonomy" id="1974526"/>
    <lineage>
        <taxon>Bacteria</taxon>
        <taxon>Candidatus Buchananiibacteriota</taxon>
    </lineage>
</organism>
<comment type="catalytic activity">
    <reaction evidence="5">
        <text>L-methionyl-tRNA(fMet) + (6R)-10-formyltetrahydrofolate = N-formyl-L-methionyl-tRNA(fMet) + (6S)-5,6,7,8-tetrahydrofolate + H(+)</text>
        <dbReference type="Rhea" id="RHEA:24380"/>
        <dbReference type="Rhea" id="RHEA-COMP:9952"/>
        <dbReference type="Rhea" id="RHEA-COMP:9953"/>
        <dbReference type="ChEBI" id="CHEBI:15378"/>
        <dbReference type="ChEBI" id="CHEBI:57453"/>
        <dbReference type="ChEBI" id="CHEBI:78530"/>
        <dbReference type="ChEBI" id="CHEBI:78844"/>
        <dbReference type="ChEBI" id="CHEBI:195366"/>
        <dbReference type="EC" id="2.1.2.9"/>
    </reaction>
</comment>
<dbReference type="EC" id="2.1.2.9" evidence="2 5"/>
<dbReference type="SUPFAM" id="SSF53328">
    <property type="entry name" value="Formyltransferase"/>
    <property type="match status" value="1"/>
</dbReference>
<protein>
    <recommendedName>
        <fullName evidence="2 5">Methionyl-tRNA formyltransferase</fullName>
        <ecNumber evidence="2 5">2.1.2.9</ecNumber>
    </recommendedName>
</protein>
<dbReference type="InterPro" id="IPR005793">
    <property type="entry name" value="Formyl_trans_C"/>
</dbReference>
<evidence type="ECO:0000256" key="3">
    <source>
        <dbReference type="ARBA" id="ARBA00022679"/>
    </source>
</evidence>
<feature type="domain" description="Formyl transferase C-terminal" evidence="7">
    <location>
        <begin position="206"/>
        <end position="305"/>
    </location>
</feature>
<dbReference type="Pfam" id="PF02911">
    <property type="entry name" value="Formyl_trans_C"/>
    <property type="match status" value="1"/>
</dbReference>
<name>A0A2H0W112_9BACT</name>
<sequence>MSKAKIIFFGTSEFAVPSLEKLIEAGYAPLFVVTKPDKPIGREKKLKSPPVKLKAQELSLPVKQPSKLDEKFIQQVEKTQAAVLVVVAYGKLLPKKLLATAKLGAINIHPSLLPKYRGPSPIQTAILNLDPKTGVTLMKLDEGMDSGPIIAQKEVKILDDDDAISMANCLAVFGAQLLIDNLENYFNQKVTLTEQDESLASESKLIEREDGHVNWSKSTKQILAQFRALKPWPGIFSYLGKKRLKLTKIKPYRGQIDNKFQPGDLFINEKSGDLIAKSSDGALVLTTVQLEGKKEITGPEFVNGLKGSISSLS</sequence>
<dbReference type="Proteomes" id="UP000230935">
    <property type="component" value="Unassembled WGS sequence"/>
</dbReference>
<evidence type="ECO:0000256" key="5">
    <source>
        <dbReference type="HAMAP-Rule" id="MF_00182"/>
    </source>
</evidence>
<evidence type="ECO:0000256" key="1">
    <source>
        <dbReference type="ARBA" id="ARBA00010699"/>
    </source>
</evidence>
<dbReference type="Pfam" id="PF00551">
    <property type="entry name" value="Formyl_trans_N"/>
    <property type="match status" value="1"/>
</dbReference>
<dbReference type="InterPro" id="IPR005794">
    <property type="entry name" value="Fmt"/>
</dbReference>
<keyword evidence="4 5" id="KW-0648">Protein biosynthesis</keyword>
<dbReference type="InterPro" id="IPR002376">
    <property type="entry name" value="Formyl_transf_N"/>
</dbReference>
<reference evidence="9" key="1">
    <citation type="submission" date="2017-09" db="EMBL/GenBank/DDBJ databases">
        <title>Depth-based differentiation of microbial function through sediment-hosted aquifers and enrichment of novel symbionts in the deep terrestrial subsurface.</title>
        <authorList>
            <person name="Probst A.J."/>
            <person name="Ladd B."/>
            <person name="Jarett J.K."/>
            <person name="Geller-Mcgrath D.E."/>
            <person name="Sieber C.M.K."/>
            <person name="Emerson J.B."/>
            <person name="Anantharaman K."/>
            <person name="Thomas B.C."/>
            <person name="Malmstrom R."/>
            <person name="Stieglmeier M."/>
            <person name="Klingl A."/>
            <person name="Woyke T."/>
            <person name="Ryan C.M."/>
            <person name="Banfield J.F."/>
        </authorList>
    </citation>
    <scope>NUCLEOTIDE SEQUENCE [LARGE SCALE GENOMIC DNA]</scope>
</reference>
<feature type="binding site" evidence="5">
    <location>
        <begin position="111"/>
        <end position="114"/>
    </location>
    <ligand>
        <name>(6S)-5,6,7,8-tetrahydrofolate</name>
        <dbReference type="ChEBI" id="CHEBI:57453"/>
    </ligand>
</feature>
<dbReference type="AlphaFoldDB" id="A0A2H0W112"/>
<evidence type="ECO:0000259" key="7">
    <source>
        <dbReference type="Pfam" id="PF02911"/>
    </source>
</evidence>
<dbReference type="HAMAP" id="MF_00182">
    <property type="entry name" value="Formyl_trans"/>
    <property type="match status" value="1"/>
</dbReference>
<evidence type="ECO:0000256" key="4">
    <source>
        <dbReference type="ARBA" id="ARBA00022917"/>
    </source>
</evidence>
<comment type="similarity">
    <text evidence="1 5">Belongs to the Fmt family.</text>
</comment>
<dbReference type="CDD" id="cd08704">
    <property type="entry name" value="Met_tRNA_FMT_C"/>
    <property type="match status" value="1"/>
</dbReference>
<proteinExistence type="inferred from homology"/>
<dbReference type="InterPro" id="IPR011034">
    <property type="entry name" value="Formyl_transferase-like_C_sf"/>
</dbReference>
<comment type="function">
    <text evidence="5">Attaches a formyl group to the free amino group of methionyl-tRNA(fMet). The formyl group appears to play a dual role in the initiator identity of N-formylmethionyl-tRNA by promoting its recognition by IF2 and preventing the misappropriation of this tRNA by the elongation apparatus.</text>
</comment>
<evidence type="ECO:0000259" key="6">
    <source>
        <dbReference type="Pfam" id="PF00551"/>
    </source>
</evidence>
<dbReference type="NCBIfam" id="TIGR00460">
    <property type="entry name" value="fmt"/>
    <property type="match status" value="1"/>
</dbReference>
<dbReference type="Gene3D" id="3.40.50.12230">
    <property type="match status" value="1"/>
</dbReference>
<comment type="caution">
    <text evidence="8">The sequence shown here is derived from an EMBL/GenBank/DDBJ whole genome shotgun (WGS) entry which is preliminary data.</text>
</comment>
<dbReference type="PANTHER" id="PTHR11138">
    <property type="entry name" value="METHIONYL-TRNA FORMYLTRANSFERASE"/>
    <property type="match status" value="1"/>
</dbReference>
<dbReference type="GO" id="GO:0004479">
    <property type="term" value="F:methionyl-tRNA formyltransferase activity"/>
    <property type="evidence" value="ECO:0007669"/>
    <property type="project" value="UniProtKB-UniRule"/>
</dbReference>
<dbReference type="GO" id="GO:0005829">
    <property type="term" value="C:cytosol"/>
    <property type="evidence" value="ECO:0007669"/>
    <property type="project" value="TreeGrafter"/>
</dbReference>
<keyword evidence="3 5" id="KW-0808">Transferase</keyword>
<evidence type="ECO:0000256" key="2">
    <source>
        <dbReference type="ARBA" id="ARBA00012261"/>
    </source>
</evidence>
<dbReference type="InterPro" id="IPR044135">
    <property type="entry name" value="Met-tRNA-FMT_C"/>
</dbReference>
<evidence type="ECO:0000313" key="8">
    <source>
        <dbReference type="EMBL" id="PIS05034.1"/>
    </source>
</evidence>
<dbReference type="SUPFAM" id="SSF50486">
    <property type="entry name" value="FMT C-terminal domain-like"/>
    <property type="match status" value="1"/>
</dbReference>
<dbReference type="InterPro" id="IPR041711">
    <property type="entry name" value="Met-tRNA-FMT_N"/>
</dbReference>
<dbReference type="InterPro" id="IPR036477">
    <property type="entry name" value="Formyl_transf_N_sf"/>
</dbReference>
<accession>A0A2H0W112</accession>
<dbReference type="EMBL" id="PEZZ01000024">
    <property type="protein sequence ID" value="PIS05034.1"/>
    <property type="molecule type" value="Genomic_DNA"/>
</dbReference>
<gene>
    <name evidence="5" type="primary">fmt</name>
    <name evidence="8" type="ORF">COT81_03185</name>
</gene>